<dbReference type="PANTHER" id="PTHR19422:SF123">
    <property type="entry name" value="RT1 CLASS I, LOCUS CE15"/>
    <property type="match status" value="1"/>
</dbReference>
<organism evidence="5 6">
    <name type="scientific">Chaetorhynchus papuensis</name>
    <name type="common">pygmy drongo</name>
    <dbReference type="NCBI Taxonomy" id="254446"/>
    <lineage>
        <taxon>Eukaryota</taxon>
        <taxon>Metazoa</taxon>
        <taxon>Chordata</taxon>
        <taxon>Craniata</taxon>
        <taxon>Vertebrata</taxon>
        <taxon>Euteleostomi</taxon>
        <taxon>Archelosauria</taxon>
        <taxon>Archosauria</taxon>
        <taxon>Dinosauria</taxon>
        <taxon>Saurischia</taxon>
        <taxon>Theropoda</taxon>
        <taxon>Coelurosauria</taxon>
        <taxon>Aves</taxon>
        <taxon>Neognathae</taxon>
        <taxon>Neoaves</taxon>
        <taxon>Telluraves</taxon>
        <taxon>Australaves</taxon>
        <taxon>Passeriformes</taxon>
        <taxon>Rhipiduridae</taxon>
        <taxon>Chaetorhynchus</taxon>
    </lineage>
</organism>
<evidence type="ECO:0000256" key="2">
    <source>
        <dbReference type="ARBA" id="ARBA00022750"/>
    </source>
</evidence>
<sequence length="160" mass="16921">RGSLGLNLATTVAVTLVDCTVCKVPTSVKRPVIIDGQPQGVLLIGRSSSAIKGLLIIPRITDADFTGEIAIIVKTDYPPIYIPQGSKIAQLVPLPHLTARVNPTAQKERGASEFGSTGAIALLSLRMNHRPSVTAALTHKGSTIIMSVLLDSRADVTIKY</sequence>
<keyword evidence="2" id="KW-0064">Aspartyl protease</keyword>
<dbReference type="PANTHER" id="PTHR19422">
    <property type="entry name" value="GAG RETROVIRAL POLYPROTEIN"/>
    <property type="match status" value="1"/>
</dbReference>
<dbReference type="Gene3D" id="2.70.40.10">
    <property type="match status" value="1"/>
</dbReference>
<dbReference type="InterPro" id="IPR051592">
    <property type="entry name" value="HERV-K_Pro_peptidase_A2"/>
</dbReference>
<dbReference type="GO" id="GO:0004190">
    <property type="term" value="F:aspartic-type endopeptidase activity"/>
    <property type="evidence" value="ECO:0007669"/>
    <property type="project" value="UniProtKB-KW"/>
</dbReference>
<dbReference type="Proteomes" id="UP000541605">
    <property type="component" value="Unassembled WGS sequence"/>
</dbReference>
<keyword evidence="6" id="KW-1185">Reference proteome</keyword>
<proteinExistence type="predicted"/>
<feature type="non-terminal residue" evidence="5">
    <location>
        <position position="1"/>
    </location>
</feature>
<dbReference type="AlphaFoldDB" id="A0A7K8IZT5"/>
<evidence type="ECO:0000313" key="5">
    <source>
        <dbReference type="EMBL" id="NXD97451.1"/>
    </source>
</evidence>
<keyword evidence="1" id="KW-0645">Protease</keyword>
<evidence type="ECO:0000256" key="1">
    <source>
        <dbReference type="ARBA" id="ARBA00022670"/>
    </source>
</evidence>
<evidence type="ECO:0000256" key="3">
    <source>
        <dbReference type="SAM" id="SignalP"/>
    </source>
</evidence>
<protein>
    <submittedName>
        <fullName evidence="5">POK9 protein</fullName>
    </submittedName>
</protein>
<feature type="chain" id="PRO_5029478026" evidence="3">
    <location>
        <begin position="20"/>
        <end position="160"/>
    </location>
</feature>
<gene>
    <name evidence="5" type="primary">Ervk9_0</name>
    <name evidence="5" type="ORF">CHAPAP_R11476</name>
</gene>
<keyword evidence="3" id="KW-0732">Signal</keyword>
<name>A0A7K8IZT5_9PASS</name>
<dbReference type="InterPro" id="IPR029054">
    <property type="entry name" value="dUTPase-like"/>
</dbReference>
<feature type="domain" description="dUTPase-like" evidence="4">
    <location>
        <begin position="3"/>
        <end position="118"/>
    </location>
</feature>
<dbReference type="GO" id="GO:0006508">
    <property type="term" value="P:proteolysis"/>
    <property type="evidence" value="ECO:0007669"/>
    <property type="project" value="UniProtKB-KW"/>
</dbReference>
<accession>A0A7K8IZT5</accession>
<keyword evidence="2" id="KW-0378">Hydrolase</keyword>
<dbReference type="SUPFAM" id="SSF51283">
    <property type="entry name" value="dUTPase-like"/>
    <property type="match status" value="1"/>
</dbReference>
<feature type="signal peptide" evidence="3">
    <location>
        <begin position="1"/>
        <end position="19"/>
    </location>
</feature>
<evidence type="ECO:0000259" key="4">
    <source>
        <dbReference type="Pfam" id="PF00692"/>
    </source>
</evidence>
<comment type="caution">
    <text evidence="5">The sequence shown here is derived from an EMBL/GenBank/DDBJ whole genome shotgun (WGS) entry which is preliminary data.</text>
</comment>
<reference evidence="5 6" key="1">
    <citation type="submission" date="2019-09" db="EMBL/GenBank/DDBJ databases">
        <title>Bird 10,000 Genomes (B10K) Project - Family phase.</title>
        <authorList>
            <person name="Zhang G."/>
        </authorList>
    </citation>
    <scope>NUCLEOTIDE SEQUENCE [LARGE SCALE GENOMIC DNA]</scope>
    <source>
        <strain evidence="5">B10K-CU-031-19</strain>
        <tissue evidence="5">Muscle</tissue>
    </source>
</reference>
<dbReference type="EMBL" id="VWYX01000840">
    <property type="protein sequence ID" value="NXD97451.1"/>
    <property type="molecule type" value="Genomic_DNA"/>
</dbReference>
<dbReference type="Pfam" id="PF00692">
    <property type="entry name" value="dUTPase"/>
    <property type="match status" value="1"/>
</dbReference>
<feature type="non-terminal residue" evidence="5">
    <location>
        <position position="160"/>
    </location>
</feature>
<dbReference type="InterPro" id="IPR036157">
    <property type="entry name" value="dUTPase-like_sf"/>
</dbReference>
<evidence type="ECO:0000313" key="6">
    <source>
        <dbReference type="Proteomes" id="UP000541605"/>
    </source>
</evidence>